<comment type="caution">
    <text evidence="2">The sequence shown here is derived from an EMBL/GenBank/DDBJ whole genome shotgun (WGS) entry which is preliminary data.</text>
</comment>
<accession>A0ABW3ZI77</accession>
<feature type="domain" description="DUF6950" evidence="1">
    <location>
        <begin position="6"/>
        <end position="132"/>
    </location>
</feature>
<dbReference type="Proteomes" id="UP001597135">
    <property type="component" value="Unassembled WGS sequence"/>
</dbReference>
<evidence type="ECO:0000313" key="2">
    <source>
        <dbReference type="EMBL" id="MFD1342875.1"/>
    </source>
</evidence>
<dbReference type="Pfam" id="PF22262">
    <property type="entry name" value="DUF6950"/>
    <property type="match status" value="1"/>
</dbReference>
<organism evidence="2 3">
    <name type="scientific">Litorisediminicola beolgyonensis</name>
    <dbReference type="NCBI Taxonomy" id="1173614"/>
    <lineage>
        <taxon>Bacteria</taxon>
        <taxon>Pseudomonadati</taxon>
        <taxon>Pseudomonadota</taxon>
        <taxon>Alphaproteobacteria</taxon>
        <taxon>Rhodobacterales</taxon>
        <taxon>Paracoccaceae</taxon>
        <taxon>Litorisediminicola</taxon>
    </lineage>
</organism>
<dbReference type="InterPro" id="IPR053802">
    <property type="entry name" value="DUF6950"/>
</dbReference>
<keyword evidence="3" id="KW-1185">Reference proteome</keyword>
<evidence type="ECO:0000313" key="3">
    <source>
        <dbReference type="Proteomes" id="UP001597135"/>
    </source>
</evidence>
<protein>
    <submittedName>
        <fullName evidence="2">DUF6950 family protein</fullName>
    </submittedName>
</protein>
<proteinExistence type="predicted"/>
<evidence type="ECO:0000259" key="1">
    <source>
        <dbReference type="Pfam" id="PF22262"/>
    </source>
</evidence>
<sequence length="133" mass="14315">MSLPLHDRPAVLRRYLARCRGRTIEPGRFDCALFAADWFQLCAGVDLAGAWRGQYRSFESGIALLEGGTHVDVLRSHAEPVLPGFALTGDLVVIDVDPLPALGIVADGRAHVLAPSGGLDTVRLARASEVFRP</sequence>
<dbReference type="RefSeq" id="WP_386803329.1">
    <property type="nucleotide sequence ID" value="NZ_JBHTMU010000016.1"/>
</dbReference>
<dbReference type="EMBL" id="JBHTMU010000016">
    <property type="protein sequence ID" value="MFD1342875.1"/>
    <property type="molecule type" value="Genomic_DNA"/>
</dbReference>
<name>A0ABW3ZI77_9RHOB</name>
<gene>
    <name evidence="2" type="ORF">ACFQ4E_10625</name>
</gene>
<reference evidence="3" key="1">
    <citation type="journal article" date="2019" name="Int. J. Syst. Evol. Microbiol.">
        <title>The Global Catalogue of Microorganisms (GCM) 10K type strain sequencing project: providing services to taxonomists for standard genome sequencing and annotation.</title>
        <authorList>
            <consortium name="The Broad Institute Genomics Platform"/>
            <consortium name="The Broad Institute Genome Sequencing Center for Infectious Disease"/>
            <person name="Wu L."/>
            <person name="Ma J."/>
        </authorList>
    </citation>
    <scope>NUCLEOTIDE SEQUENCE [LARGE SCALE GENOMIC DNA]</scope>
    <source>
        <strain evidence="3">CCUG 62953</strain>
    </source>
</reference>